<evidence type="ECO:0000256" key="1">
    <source>
        <dbReference type="ARBA" id="ARBA00014413"/>
    </source>
</evidence>
<feature type="active site" evidence="9">
    <location>
        <position position="148"/>
    </location>
</feature>
<dbReference type="GO" id="GO:0020037">
    <property type="term" value="F:heme binding"/>
    <property type="evidence" value="ECO:0007669"/>
    <property type="project" value="InterPro"/>
</dbReference>
<evidence type="ECO:0000256" key="7">
    <source>
        <dbReference type="ARBA" id="ARBA00049896"/>
    </source>
</evidence>
<feature type="binding site" description="axial binding residue" evidence="9">
    <location>
        <position position="171"/>
    </location>
    <ligand>
        <name>Fe-coproporphyrin III</name>
        <dbReference type="ChEBI" id="CHEBI:68438"/>
    </ligand>
    <ligandPart>
        <name>Fe</name>
        <dbReference type="ChEBI" id="CHEBI:18248"/>
    </ligandPart>
</feature>
<feature type="compositionally biased region" description="Low complexity" evidence="10">
    <location>
        <begin position="1"/>
        <end position="19"/>
    </location>
</feature>
<name>A0A387BIN3_9MICO</name>
<keyword evidence="3 9" id="KW-0479">Metal-binding</keyword>
<dbReference type="OrthoDB" id="9773646at2"/>
<dbReference type="AlphaFoldDB" id="A0A387BIN3"/>
<evidence type="ECO:0000313" key="11">
    <source>
        <dbReference type="EMBL" id="AYG03673.1"/>
    </source>
</evidence>
<keyword evidence="9" id="KW-0350">Heme biosynthesis</keyword>
<dbReference type="GO" id="GO:0006785">
    <property type="term" value="P:heme B biosynthetic process"/>
    <property type="evidence" value="ECO:0007669"/>
    <property type="project" value="UniProtKB-UniRule"/>
</dbReference>
<keyword evidence="9" id="KW-0560">Oxidoreductase</keyword>
<evidence type="ECO:0000256" key="10">
    <source>
        <dbReference type="SAM" id="MobiDB-lite"/>
    </source>
</evidence>
<dbReference type="InterPro" id="IPR010644">
    <property type="entry name" value="ChdC/CLD"/>
</dbReference>
<evidence type="ECO:0000256" key="4">
    <source>
        <dbReference type="ARBA" id="ARBA00023004"/>
    </source>
</evidence>
<dbReference type="HAMAP" id="MF_02244">
    <property type="entry name" value="Coproheme_decarbox_2"/>
    <property type="match status" value="1"/>
</dbReference>
<dbReference type="NCBIfam" id="NF042928">
    <property type="entry name" value="HemQ_actino"/>
    <property type="match status" value="1"/>
</dbReference>
<comment type="function">
    <text evidence="9">Involved in coproporphyrin-dependent heme b biosynthesis. Catalyzes the decarboxylation of Fe-coproporphyrin III (coproheme) to heme b (protoheme IX), the last step of the pathway. The reaction occurs in a stepwise manner with a three-propionate intermediate.</text>
</comment>
<comment type="catalytic activity">
    <reaction evidence="9">
        <text>Fe-coproporphyrin III + H2O2 + H(+) = harderoheme III + CO2 + 2 H2O</text>
        <dbReference type="Rhea" id="RHEA:57940"/>
        <dbReference type="ChEBI" id="CHEBI:15377"/>
        <dbReference type="ChEBI" id="CHEBI:15378"/>
        <dbReference type="ChEBI" id="CHEBI:16240"/>
        <dbReference type="ChEBI" id="CHEBI:16526"/>
        <dbReference type="ChEBI" id="CHEBI:68438"/>
        <dbReference type="ChEBI" id="CHEBI:142463"/>
    </reaction>
</comment>
<evidence type="ECO:0000313" key="12">
    <source>
        <dbReference type="Proteomes" id="UP000275069"/>
    </source>
</evidence>
<dbReference type="EC" id="1.3.98.5" evidence="8 9"/>
<comment type="catalytic activity">
    <reaction evidence="7">
        <text>Fe-coproporphyrin III + 2 H2O2 + 2 H(+) = heme b + 2 CO2 + 4 H2O</text>
        <dbReference type="Rhea" id="RHEA:56516"/>
        <dbReference type="ChEBI" id="CHEBI:15377"/>
        <dbReference type="ChEBI" id="CHEBI:15378"/>
        <dbReference type="ChEBI" id="CHEBI:16240"/>
        <dbReference type="ChEBI" id="CHEBI:16526"/>
        <dbReference type="ChEBI" id="CHEBI:60344"/>
        <dbReference type="ChEBI" id="CHEBI:68438"/>
        <dbReference type="EC" id="1.3.98.5"/>
    </reaction>
    <physiologicalReaction direction="left-to-right" evidence="7">
        <dbReference type="Rhea" id="RHEA:56517"/>
    </physiologicalReaction>
</comment>
<keyword evidence="2 9" id="KW-0349">Heme</keyword>
<accession>A0A387BIN3</accession>
<evidence type="ECO:0000256" key="8">
    <source>
        <dbReference type="ARBA" id="ARBA00050019"/>
    </source>
</evidence>
<comment type="similarity">
    <text evidence="9">Belongs to the ChdC family. Type 2 subfamily.</text>
</comment>
<dbReference type="Gene3D" id="3.30.70.1030">
    <property type="entry name" value="Apc35880, domain 1"/>
    <property type="match status" value="2"/>
</dbReference>
<dbReference type="InterPro" id="IPR011008">
    <property type="entry name" value="Dimeric_a/b-barrel"/>
</dbReference>
<comment type="cofactor">
    <cofactor evidence="9">
        <name>Fe-coproporphyrin III</name>
        <dbReference type="ChEBI" id="CHEBI:68438"/>
    </cofactor>
    <text evidence="9">Fe-coproporphyrin III acts as both substrate and redox cofactor.</text>
</comment>
<dbReference type="PANTHER" id="PTHR36843">
    <property type="entry name" value="HEME-DEPENDENT PEROXIDASE YWFI-RELATED"/>
    <property type="match status" value="1"/>
</dbReference>
<evidence type="ECO:0000256" key="2">
    <source>
        <dbReference type="ARBA" id="ARBA00022617"/>
    </source>
</evidence>
<dbReference type="GO" id="GO:0046872">
    <property type="term" value="F:metal ion binding"/>
    <property type="evidence" value="ECO:0007669"/>
    <property type="project" value="UniProtKB-KW"/>
</dbReference>
<keyword evidence="4 9" id="KW-0408">Iron</keyword>
<dbReference type="GO" id="GO:0016634">
    <property type="term" value="F:oxidoreductase activity, acting on the CH-CH group of donors, oxygen as acceptor"/>
    <property type="evidence" value="ECO:0007669"/>
    <property type="project" value="UniProtKB-UniRule"/>
</dbReference>
<dbReference type="EMBL" id="CP032624">
    <property type="protein sequence ID" value="AYG03673.1"/>
    <property type="molecule type" value="Genomic_DNA"/>
</dbReference>
<dbReference type="PANTHER" id="PTHR36843:SF1">
    <property type="entry name" value="COPROHEME DECARBOXYLASE"/>
    <property type="match status" value="1"/>
</dbReference>
<dbReference type="RefSeq" id="WP_120789206.1">
    <property type="nucleotide sequence ID" value="NZ_CP032624.1"/>
</dbReference>
<comment type="pathway">
    <text evidence="9">Porphyrin-containing compound metabolism; protoheme biosynthesis.</text>
</comment>
<keyword evidence="12" id="KW-1185">Reference proteome</keyword>
<dbReference type="KEGG" id="gry:D7I44_09085"/>
<gene>
    <name evidence="9" type="primary">chdC</name>
    <name evidence="11" type="ORF">D7I44_09085</name>
</gene>
<sequence>MTNSAAPGATSAPSPADAADQTSVQPDGYTLWVVLRRDPARSAEASGLDAAVAEIDQVVANASERGVTVRGFYDVSGLKADADLMFWIWGPVPEDLQAVTRELRRTALLKDLLPTWNAMGVHRAAEFNKAHIPGFLRGKDAKQWITVYPFNRSYDWYLLPDEDRRRMLADHGRKGAAFKGVLANTVAAFALGDYEWLLPMEADELSDLVDMMRELRYTEARLHVREEVPFFTGRRIATAEIPEVVS</sequence>
<comment type="catalytic activity">
    <reaction evidence="9">
        <text>harderoheme III + H2O2 + H(+) = heme b + CO2 + 2 H2O</text>
        <dbReference type="Rhea" id="RHEA:57944"/>
        <dbReference type="ChEBI" id="CHEBI:15377"/>
        <dbReference type="ChEBI" id="CHEBI:15378"/>
        <dbReference type="ChEBI" id="CHEBI:16240"/>
        <dbReference type="ChEBI" id="CHEBI:16526"/>
        <dbReference type="ChEBI" id="CHEBI:60344"/>
        <dbReference type="ChEBI" id="CHEBI:142463"/>
    </reaction>
</comment>
<proteinExistence type="inferred from homology"/>
<dbReference type="Proteomes" id="UP000275069">
    <property type="component" value="Chromosome"/>
</dbReference>
<protein>
    <recommendedName>
        <fullName evidence="1 9">Coproheme decarboxylase</fullName>
        <ecNumber evidence="8 9">1.3.98.5</ecNumber>
    </recommendedName>
    <alternativeName>
        <fullName evidence="5 9">Coproheme III oxidative decarboxylase</fullName>
    </alternativeName>
    <alternativeName>
        <fullName evidence="6 9">Hydrogen peroxide-dependent heme synthase</fullName>
    </alternativeName>
</protein>
<evidence type="ECO:0000256" key="9">
    <source>
        <dbReference type="HAMAP-Rule" id="MF_02244"/>
    </source>
</evidence>
<dbReference type="Pfam" id="PF06778">
    <property type="entry name" value="Chlor_dismutase"/>
    <property type="match status" value="1"/>
</dbReference>
<dbReference type="SUPFAM" id="SSF54909">
    <property type="entry name" value="Dimeric alpha+beta barrel"/>
    <property type="match status" value="1"/>
</dbReference>
<evidence type="ECO:0000256" key="6">
    <source>
        <dbReference type="ARBA" id="ARBA00030236"/>
    </source>
</evidence>
<feature type="region of interest" description="Disordered" evidence="10">
    <location>
        <begin position="1"/>
        <end position="23"/>
    </location>
</feature>
<organism evidence="11 12">
    <name type="scientific">Gryllotalpicola protaetiae</name>
    <dbReference type="NCBI Taxonomy" id="2419771"/>
    <lineage>
        <taxon>Bacteria</taxon>
        <taxon>Bacillati</taxon>
        <taxon>Actinomycetota</taxon>
        <taxon>Actinomycetes</taxon>
        <taxon>Micrococcales</taxon>
        <taxon>Microbacteriaceae</taxon>
        <taxon>Gryllotalpicola</taxon>
    </lineage>
</organism>
<evidence type="ECO:0000256" key="5">
    <source>
        <dbReference type="ARBA" id="ARBA00029882"/>
    </source>
</evidence>
<evidence type="ECO:0000256" key="3">
    <source>
        <dbReference type="ARBA" id="ARBA00022723"/>
    </source>
</evidence>
<reference evidence="11 12" key="1">
    <citation type="submission" date="2018-09" db="EMBL/GenBank/DDBJ databases">
        <title>Genome sequencing of strain 2DFW10M-5.</title>
        <authorList>
            <person name="Heo J."/>
            <person name="Kim S.-J."/>
            <person name="Kwon S.-W."/>
        </authorList>
    </citation>
    <scope>NUCLEOTIDE SEQUENCE [LARGE SCALE GENOMIC DNA]</scope>
    <source>
        <strain evidence="11 12">2DFW10M-5</strain>
    </source>
</reference>